<dbReference type="PANTHER" id="PTHR42878">
    <property type="entry name" value="TWO-COMPONENT HISTIDINE KINASE"/>
    <property type="match status" value="1"/>
</dbReference>
<keyword evidence="3" id="KW-0808">Transferase</keyword>
<comment type="caution">
    <text evidence="6">The sequence shown here is derived from an EMBL/GenBank/DDBJ whole genome shotgun (WGS) entry which is preliminary data.</text>
</comment>
<dbReference type="EC" id="2.7.13.3" evidence="2"/>
<dbReference type="Gene3D" id="3.30.450.20">
    <property type="entry name" value="PAS domain"/>
    <property type="match status" value="1"/>
</dbReference>
<sequence length="388" mass="43495">MSDTPILPEPAPARRVDSQTVERQFQAVLSYHKSDTFLDAFSQPLLVLNETRQIVFCNLAFMELVGEYDRQQVRGKRPGDILGCTRAVGQSEDCGTSQHCRTCGALSAILESLDGQPCYHECLLNRFDGHQEESLEIGVTARPLLIDNEDYAVITLTNISGEKRRQSLERIFFHDILNTAGSLQGYTDILAEHLRELKLSSEDGVDPGRVVSTLQVIARQLIDEIREQQDLLLAENNQLEVQREPVSSLAILTVVVGQYLGQRIADKRTIKIDPESPDISFTSSSLLLRRVLGNMLKNALEASREGQTVRVGCRILEGEVEFWVHNESVISPEVQLQVFQRSFSTKGKERGLGTYSMKLITERYLGGTVTFDVCAKTGTTFRARYPCR</sequence>
<evidence type="ECO:0000256" key="4">
    <source>
        <dbReference type="ARBA" id="ARBA00022777"/>
    </source>
</evidence>
<dbReference type="GO" id="GO:0030295">
    <property type="term" value="F:protein kinase activator activity"/>
    <property type="evidence" value="ECO:0007669"/>
    <property type="project" value="TreeGrafter"/>
</dbReference>
<dbReference type="AlphaFoldDB" id="A0A7W8DG32"/>
<dbReference type="CDD" id="cd00075">
    <property type="entry name" value="HATPase"/>
    <property type="match status" value="1"/>
</dbReference>
<dbReference type="GO" id="GO:0000156">
    <property type="term" value="F:phosphorelay response regulator activity"/>
    <property type="evidence" value="ECO:0007669"/>
    <property type="project" value="TreeGrafter"/>
</dbReference>
<dbReference type="RefSeq" id="WP_183729044.1">
    <property type="nucleotide sequence ID" value="NZ_JACHID010000002.1"/>
</dbReference>
<evidence type="ECO:0000313" key="6">
    <source>
        <dbReference type="EMBL" id="MBB5021061.1"/>
    </source>
</evidence>
<dbReference type="InterPro" id="IPR005467">
    <property type="entry name" value="His_kinase_dom"/>
</dbReference>
<dbReference type="GO" id="GO:0004673">
    <property type="term" value="F:protein histidine kinase activity"/>
    <property type="evidence" value="ECO:0007669"/>
    <property type="project" value="UniProtKB-EC"/>
</dbReference>
<evidence type="ECO:0000256" key="3">
    <source>
        <dbReference type="ARBA" id="ARBA00022679"/>
    </source>
</evidence>
<dbReference type="SMART" id="SM00387">
    <property type="entry name" value="HATPase_c"/>
    <property type="match status" value="1"/>
</dbReference>
<dbReference type="Proteomes" id="UP000528322">
    <property type="component" value="Unassembled WGS sequence"/>
</dbReference>
<name>A0A7W8DG32_9BACT</name>
<dbReference type="Pfam" id="PF13426">
    <property type="entry name" value="PAS_9"/>
    <property type="match status" value="1"/>
</dbReference>
<proteinExistence type="predicted"/>
<protein>
    <recommendedName>
        <fullName evidence="2">histidine kinase</fullName>
        <ecNumber evidence="2">2.7.13.3</ecNumber>
    </recommendedName>
</protein>
<dbReference type="GO" id="GO:0007234">
    <property type="term" value="P:osmosensory signaling via phosphorelay pathway"/>
    <property type="evidence" value="ECO:0007669"/>
    <property type="project" value="TreeGrafter"/>
</dbReference>
<dbReference type="InterPro" id="IPR036890">
    <property type="entry name" value="HATPase_C_sf"/>
</dbReference>
<accession>A0A7W8DG32</accession>
<evidence type="ECO:0000313" key="7">
    <source>
        <dbReference type="Proteomes" id="UP000528322"/>
    </source>
</evidence>
<keyword evidence="7" id="KW-1185">Reference proteome</keyword>
<organism evidence="6 7">
    <name type="scientific">Desulfurispira natronophila</name>
    <dbReference type="NCBI Taxonomy" id="682562"/>
    <lineage>
        <taxon>Bacteria</taxon>
        <taxon>Pseudomonadati</taxon>
        <taxon>Chrysiogenota</taxon>
        <taxon>Chrysiogenia</taxon>
        <taxon>Chrysiogenales</taxon>
        <taxon>Chrysiogenaceae</taxon>
        <taxon>Desulfurispira</taxon>
    </lineage>
</organism>
<keyword evidence="4 6" id="KW-0418">Kinase</keyword>
<evidence type="ECO:0000259" key="5">
    <source>
        <dbReference type="PROSITE" id="PS50109"/>
    </source>
</evidence>
<dbReference type="InterPro" id="IPR050351">
    <property type="entry name" value="BphY/WalK/GraS-like"/>
</dbReference>
<evidence type="ECO:0000256" key="1">
    <source>
        <dbReference type="ARBA" id="ARBA00000085"/>
    </source>
</evidence>
<dbReference type="PANTHER" id="PTHR42878:SF14">
    <property type="entry name" value="OSMOLARITY TWO-COMPONENT SYSTEM PROTEIN SSK1"/>
    <property type="match status" value="1"/>
</dbReference>
<dbReference type="SUPFAM" id="SSF55874">
    <property type="entry name" value="ATPase domain of HSP90 chaperone/DNA topoisomerase II/histidine kinase"/>
    <property type="match status" value="1"/>
</dbReference>
<dbReference type="InterPro" id="IPR003594">
    <property type="entry name" value="HATPase_dom"/>
</dbReference>
<reference evidence="6 7" key="1">
    <citation type="submission" date="2020-08" db="EMBL/GenBank/DDBJ databases">
        <title>Genomic Encyclopedia of Type Strains, Phase IV (KMG-IV): sequencing the most valuable type-strain genomes for metagenomic binning, comparative biology and taxonomic classification.</title>
        <authorList>
            <person name="Goeker M."/>
        </authorList>
    </citation>
    <scope>NUCLEOTIDE SEQUENCE [LARGE SCALE GENOMIC DNA]</scope>
    <source>
        <strain evidence="6 7">DSM 22071</strain>
    </source>
</reference>
<gene>
    <name evidence="6" type="ORF">HNR37_000367</name>
</gene>
<dbReference type="Pfam" id="PF02518">
    <property type="entry name" value="HATPase_c"/>
    <property type="match status" value="1"/>
</dbReference>
<dbReference type="InterPro" id="IPR000014">
    <property type="entry name" value="PAS"/>
</dbReference>
<dbReference type="EMBL" id="JACHID010000002">
    <property type="protein sequence ID" value="MBB5021061.1"/>
    <property type="molecule type" value="Genomic_DNA"/>
</dbReference>
<evidence type="ECO:0000256" key="2">
    <source>
        <dbReference type="ARBA" id="ARBA00012438"/>
    </source>
</evidence>
<dbReference type="PROSITE" id="PS50109">
    <property type="entry name" value="HIS_KIN"/>
    <property type="match status" value="1"/>
</dbReference>
<comment type="catalytic activity">
    <reaction evidence="1">
        <text>ATP + protein L-histidine = ADP + protein N-phospho-L-histidine.</text>
        <dbReference type="EC" id="2.7.13.3"/>
    </reaction>
</comment>
<feature type="domain" description="Histidine kinase" evidence="5">
    <location>
        <begin position="171"/>
        <end position="388"/>
    </location>
</feature>
<dbReference type="Gene3D" id="3.30.565.10">
    <property type="entry name" value="Histidine kinase-like ATPase, C-terminal domain"/>
    <property type="match status" value="1"/>
</dbReference>